<dbReference type="Pfam" id="PF21834">
    <property type="entry name" value="DUF6894"/>
    <property type="match status" value="1"/>
</dbReference>
<protein>
    <recommendedName>
        <fullName evidence="1">DUF6894 domain-containing protein</fullName>
    </recommendedName>
</protein>
<evidence type="ECO:0000313" key="2">
    <source>
        <dbReference type="EMBL" id="XCG48735.1"/>
    </source>
</evidence>
<dbReference type="EMBL" id="CP159253">
    <property type="protein sequence ID" value="XCG48735.1"/>
    <property type="molecule type" value="Genomic_DNA"/>
</dbReference>
<evidence type="ECO:0000259" key="1">
    <source>
        <dbReference type="Pfam" id="PF21834"/>
    </source>
</evidence>
<feature type="domain" description="DUF6894" evidence="1">
    <location>
        <begin position="3"/>
        <end position="73"/>
    </location>
</feature>
<dbReference type="InterPro" id="IPR054189">
    <property type="entry name" value="DUF6894"/>
</dbReference>
<organism evidence="2">
    <name type="scientific">Mesorhizobium sp. WSM2240</name>
    <dbReference type="NCBI Taxonomy" id="3228851"/>
    <lineage>
        <taxon>Bacteria</taxon>
        <taxon>Pseudomonadati</taxon>
        <taxon>Pseudomonadota</taxon>
        <taxon>Alphaproteobacteria</taxon>
        <taxon>Hyphomicrobiales</taxon>
        <taxon>Phyllobacteriaceae</taxon>
        <taxon>Mesorhizobium</taxon>
    </lineage>
</organism>
<name>A0AAU8CR96_9HYPH</name>
<reference evidence="2" key="1">
    <citation type="submission" date="2024-06" db="EMBL/GenBank/DDBJ databases">
        <title>Mesorhizobium karijinii sp. nov., a symbiont of the iconic Swainsona formosa from arid Australia.</title>
        <authorList>
            <person name="Hill Y.J."/>
            <person name="Watkin E.L.J."/>
            <person name="O'Hara G.W."/>
            <person name="Terpolilli J."/>
            <person name="Tye M.L."/>
            <person name="Kohlmeier M.G."/>
        </authorList>
    </citation>
    <scope>NUCLEOTIDE SEQUENCE</scope>
    <source>
        <strain evidence="2">WSM2240</strain>
    </source>
</reference>
<accession>A0AAU8CR96</accession>
<proteinExistence type="predicted"/>
<dbReference type="AlphaFoldDB" id="A0AAU8CR96"/>
<sequence>MPRYHFHFREGGKIAKDLEGTELADEEAAVREAMFAAKEMIAHALLRGEPVPRGAEFDVTDSEGRHLYSFPFSFAADYSIAVL</sequence>
<gene>
    <name evidence="2" type="ORF">ABVK50_26565</name>
</gene>
<dbReference type="RefSeq" id="WP_353643733.1">
    <property type="nucleotide sequence ID" value="NZ_CP159253.1"/>
</dbReference>